<feature type="compositionally biased region" description="Low complexity" evidence="1">
    <location>
        <begin position="237"/>
        <end position="255"/>
    </location>
</feature>
<feature type="region of interest" description="Disordered" evidence="1">
    <location>
        <begin position="284"/>
        <end position="331"/>
    </location>
</feature>
<protein>
    <submittedName>
        <fullName evidence="2">Uncharacterized protein</fullName>
    </submittedName>
</protein>
<accession>R4XKM9</accession>
<name>R4XKM9_TAPDE</name>
<evidence type="ECO:0000313" key="2">
    <source>
        <dbReference type="EMBL" id="CCG83874.1"/>
    </source>
</evidence>
<reference evidence="2 3" key="1">
    <citation type="journal article" date="2013" name="MBio">
        <title>Genome sequencing of the plant pathogen Taphrina deformans, the causal agent of peach leaf curl.</title>
        <authorList>
            <person name="Cisse O.H."/>
            <person name="Almeida J.M.G.C.F."/>
            <person name="Fonseca A."/>
            <person name="Kumar A.A."/>
            <person name="Salojaervi J."/>
            <person name="Overmyer K."/>
            <person name="Hauser P.M."/>
            <person name="Pagni M."/>
        </authorList>
    </citation>
    <scope>NUCLEOTIDE SEQUENCE [LARGE SCALE GENOMIC DNA]</scope>
    <source>
        <strain evidence="3">PYCC 5710 / ATCC 11124 / CBS 356.35 / IMI 108563 / JCM 9778 / NBRC 8474</strain>
    </source>
</reference>
<feature type="region of interest" description="Disordered" evidence="1">
    <location>
        <begin position="369"/>
        <end position="432"/>
    </location>
</feature>
<dbReference type="Proteomes" id="UP000013776">
    <property type="component" value="Unassembled WGS sequence"/>
</dbReference>
<keyword evidence="3" id="KW-1185">Reference proteome</keyword>
<gene>
    <name evidence="2" type="ORF">TAPDE_004201</name>
</gene>
<organism evidence="2 3">
    <name type="scientific">Taphrina deformans (strain PYCC 5710 / ATCC 11124 / CBS 356.35 / IMI 108563 / JCM 9778 / NBRC 8474)</name>
    <name type="common">Peach leaf curl fungus</name>
    <name type="synonym">Lalaria deformans</name>
    <dbReference type="NCBI Taxonomy" id="1097556"/>
    <lineage>
        <taxon>Eukaryota</taxon>
        <taxon>Fungi</taxon>
        <taxon>Dikarya</taxon>
        <taxon>Ascomycota</taxon>
        <taxon>Taphrinomycotina</taxon>
        <taxon>Taphrinomycetes</taxon>
        <taxon>Taphrinales</taxon>
        <taxon>Taphrinaceae</taxon>
        <taxon>Taphrina</taxon>
    </lineage>
</organism>
<dbReference type="AlphaFoldDB" id="R4XKM9"/>
<evidence type="ECO:0000313" key="3">
    <source>
        <dbReference type="Proteomes" id="UP000013776"/>
    </source>
</evidence>
<dbReference type="EMBL" id="CAHR02000186">
    <property type="protein sequence ID" value="CCG83874.1"/>
    <property type="molecule type" value="Genomic_DNA"/>
</dbReference>
<dbReference type="VEuPathDB" id="FungiDB:TAPDE_004201"/>
<proteinExistence type="predicted"/>
<sequence>MSLSLKERAQRRLRAHRKDGLEYDPRPEPSQFTAFSESPILYYSVYDKNLSPVRKGLVYAHSLEELYYMAIDNAARLDTFDLLFRLRPDFSSRTMTIRDLILTAFVGTSDGSLNSMLVCPYQGDAPYSLDTTLYATVMSDLVRNSRDSPLRIALNVPTAMQKWSHTSKLRLFGASVDSKLIELNNRVNCKQIVELRNDPEGAVRYSQKALEAMRTSQAPSAEAQKVAPSSVEPVSNGAEAGTATETATETATGTTDADSDDVGSQILTTTGQEENDVELSAEHQADAATQVTSSQSLEANAVSKPTSATVSESSGADQTSTGEVSGAYPTGNTESIDVTAISGPLQAAQLKDNTTAELDSVAVDANASHPAFESLEHRNGEMIEDGRTRESAKAAGHSSSDIAHGRGTALTTTDDEQADLAPPLTRDSPRQE</sequence>
<feature type="compositionally biased region" description="Polar residues" evidence="1">
    <location>
        <begin position="287"/>
        <end position="323"/>
    </location>
</feature>
<feature type="compositionally biased region" description="Basic and acidic residues" evidence="1">
    <location>
        <begin position="374"/>
        <end position="392"/>
    </location>
</feature>
<evidence type="ECO:0000256" key="1">
    <source>
        <dbReference type="SAM" id="MobiDB-lite"/>
    </source>
</evidence>
<dbReference type="OrthoDB" id="10570337at2759"/>
<feature type="region of interest" description="Disordered" evidence="1">
    <location>
        <begin position="213"/>
        <end position="263"/>
    </location>
</feature>
<comment type="caution">
    <text evidence="2">The sequence shown here is derived from an EMBL/GenBank/DDBJ whole genome shotgun (WGS) entry which is preliminary data.</text>
</comment>